<feature type="binding site" evidence="5">
    <location>
        <position position="122"/>
    </location>
    <ligand>
        <name>substrate</name>
    </ligand>
</feature>
<dbReference type="Pfam" id="PF03737">
    <property type="entry name" value="RraA-like"/>
    <property type="match status" value="1"/>
</dbReference>
<dbReference type="EMBL" id="JACBYR010000001">
    <property type="protein sequence ID" value="NYE84199.1"/>
    <property type="molecule type" value="Genomic_DNA"/>
</dbReference>
<dbReference type="PANTHER" id="PTHR33254">
    <property type="entry name" value="4-HYDROXY-4-METHYL-2-OXOGLUTARATE ALDOLASE 3-RELATED"/>
    <property type="match status" value="1"/>
</dbReference>
<organism evidence="6 7">
    <name type="scientific">Pigmentiphaga litoralis</name>
    <dbReference type="NCBI Taxonomy" id="516702"/>
    <lineage>
        <taxon>Bacteria</taxon>
        <taxon>Pseudomonadati</taxon>
        <taxon>Pseudomonadota</taxon>
        <taxon>Betaproteobacteria</taxon>
        <taxon>Burkholderiales</taxon>
        <taxon>Alcaligenaceae</taxon>
        <taxon>Pigmentiphaga</taxon>
    </lineage>
</organism>
<evidence type="ECO:0000256" key="3">
    <source>
        <dbReference type="ARBA" id="ARBA00029596"/>
    </source>
</evidence>
<dbReference type="InterPro" id="IPR036704">
    <property type="entry name" value="RraA/RraA-like_sf"/>
</dbReference>
<proteinExistence type="predicted"/>
<accession>A0A7Y9IXW2</accession>
<evidence type="ECO:0000313" key="6">
    <source>
        <dbReference type="EMBL" id="NYE84199.1"/>
    </source>
</evidence>
<name>A0A7Y9IXW2_9BURK</name>
<dbReference type="Gene3D" id="3.50.30.40">
    <property type="entry name" value="Ribonuclease E inhibitor RraA/RraA-like"/>
    <property type="match status" value="1"/>
</dbReference>
<feature type="binding site" evidence="5">
    <location>
        <position position="123"/>
    </location>
    <ligand>
        <name>substrate</name>
    </ligand>
</feature>
<dbReference type="InterPro" id="IPR005493">
    <property type="entry name" value="RraA/RraA-like"/>
</dbReference>
<reference evidence="6 7" key="1">
    <citation type="submission" date="2020-07" db="EMBL/GenBank/DDBJ databases">
        <title>Genomic Encyclopedia of Type Strains, Phase IV (KMG-V): Genome sequencing to study the core and pangenomes of soil and plant-associated prokaryotes.</title>
        <authorList>
            <person name="Whitman W."/>
        </authorList>
    </citation>
    <scope>NUCLEOTIDE SEQUENCE [LARGE SCALE GENOMIC DNA]</scope>
    <source>
        <strain evidence="6 7">SAS40</strain>
    </source>
</reference>
<dbReference type="PANTHER" id="PTHR33254:SF4">
    <property type="entry name" value="4-HYDROXY-4-METHYL-2-OXOGLUTARATE ALDOLASE 3-RELATED"/>
    <property type="match status" value="1"/>
</dbReference>
<dbReference type="SUPFAM" id="SSF89562">
    <property type="entry name" value="RraA-like"/>
    <property type="match status" value="1"/>
</dbReference>
<dbReference type="GO" id="GO:0046872">
    <property type="term" value="F:metal ion binding"/>
    <property type="evidence" value="ECO:0007669"/>
    <property type="project" value="UniProtKB-KW"/>
</dbReference>
<dbReference type="CDD" id="cd16841">
    <property type="entry name" value="RraA_family"/>
    <property type="match status" value="1"/>
</dbReference>
<evidence type="ECO:0000313" key="7">
    <source>
        <dbReference type="Proteomes" id="UP000542125"/>
    </source>
</evidence>
<keyword evidence="7" id="KW-1185">Reference proteome</keyword>
<comment type="cofactor">
    <cofactor evidence="5">
        <name>Mg(2+)</name>
        <dbReference type="ChEBI" id="CHEBI:18420"/>
    </cofactor>
</comment>
<dbReference type="Proteomes" id="UP000542125">
    <property type="component" value="Unassembled WGS sequence"/>
</dbReference>
<keyword evidence="5" id="KW-0460">Magnesium</keyword>
<dbReference type="AlphaFoldDB" id="A0A7Y9IXW2"/>
<gene>
    <name evidence="6" type="ORF">FHW18_003470</name>
</gene>
<dbReference type="GO" id="GO:0016829">
    <property type="term" value="F:lyase activity"/>
    <property type="evidence" value="ECO:0007669"/>
    <property type="project" value="UniProtKB-KW"/>
</dbReference>
<evidence type="ECO:0000256" key="5">
    <source>
        <dbReference type="PIRSR" id="PIRSR605493-1"/>
    </source>
</evidence>
<comment type="cofactor">
    <cofactor evidence="1">
        <name>a divalent metal cation</name>
        <dbReference type="ChEBI" id="CHEBI:60240"/>
    </cofactor>
</comment>
<sequence>MNKLKPLDETEAMTRPVMSRLADSLRSGSAAAAYEAAGKRGDVAPCIRAMVSNVLCVGPAFTVRAPPGYGDDITEATDTAPPGSVIVIDIGAAQTACTWGGTGTAIAQRRGIAGVVSNGHVRDIVDIRQLGFPVFAAGTVVSGWRRGQRGALQVPVCIGGQVVHPGDLVCADDDGVVILAQGGFEAADAALAARLRFEREAHAIVQAGGSYADIIQRKPG</sequence>
<dbReference type="RefSeq" id="WP_179587916.1">
    <property type="nucleotide sequence ID" value="NZ_JACBYR010000001.1"/>
</dbReference>
<keyword evidence="5" id="KW-0479">Metal-binding</keyword>
<evidence type="ECO:0000256" key="4">
    <source>
        <dbReference type="ARBA" id="ARBA00030169"/>
    </source>
</evidence>
<protein>
    <recommendedName>
        <fullName evidence="2">Putative 4-hydroxy-4-methyl-2-oxoglutarate aldolase</fullName>
    </recommendedName>
    <alternativeName>
        <fullName evidence="3">Regulator of ribonuclease activity homolog</fullName>
    </alternativeName>
    <alternativeName>
        <fullName evidence="4">RraA-like protein</fullName>
    </alternativeName>
</protein>
<evidence type="ECO:0000256" key="2">
    <source>
        <dbReference type="ARBA" id="ARBA00016549"/>
    </source>
</evidence>
<comment type="caution">
    <text evidence="6">The sequence shown here is derived from an EMBL/GenBank/DDBJ whole genome shotgun (WGS) entry which is preliminary data.</text>
</comment>
<evidence type="ECO:0000256" key="1">
    <source>
        <dbReference type="ARBA" id="ARBA00001968"/>
    </source>
</evidence>
<keyword evidence="6" id="KW-0456">Lyase</keyword>